<dbReference type="PANTHER" id="PTHR12910">
    <property type="entry name" value="NADH-UBIQUINONE OXIDOREDUCTASE SUBUNIT B17.2"/>
    <property type="match status" value="1"/>
</dbReference>
<keyword evidence="2" id="KW-0999">Mitochondrion inner membrane</keyword>
<evidence type="ECO:0000313" key="4">
    <source>
        <dbReference type="Proteomes" id="UP000094385"/>
    </source>
</evidence>
<dbReference type="GO" id="GO:0006979">
    <property type="term" value="P:response to oxidative stress"/>
    <property type="evidence" value="ECO:0007669"/>
    <property type="project" value="TreeGrafter"/>
</dbReference>
<keyword evidence="2" id="KW-0249">Electron transport</keyword>
<protein>
    <recommendedName>
        <fullName evidence="2">NADH dehydrogenase [ubiquinone] 1 alpha subcomplex subunit</fullName>
    </recommendedName>
</protein>
<accession>A0A1E3Q5X6</accession>
<dbReference type="OrthoDB" id="274641at2759"/>
<reference evidence="3 4" key="1">
    <citation type="journal article" date="2016" name="Proc. Natl. Acad. Sci. U.S.A.">
        <title>Comparative genomics of biotechnologically important yeasts.</title>
        <authorList>
            <person name="Riley R."/>
            <person name="Haridas S."/>
            <person name="Wolfe K.H."/>
            <person name="Lopes M.R."/>
            <person name="Hittinger C.T."/>
            <person name="Goeker M."/>
            <person name="Salamov A.A."/>
            <person name="Wisecaver J.H."/>
            <person name="Long T.M."/>
            <person name="Calvey C.H."/>
            <person name="Aerts A.L."/>
            <person name="Barry K.W."/>
            <person name="Choi C."/>
            <person name="Clum A."/>
            <person name="Coughlan A.Y."/>
            <person name="Deshpande S."/>
            <person name="Douglass A.P."/>
            <person name="Hanson S.J."/>
            <person name="Klenk H.-P."/>
            <person name="LaButti K.M."/>
            <person name="Lapidus A."/>
            <person name="Lindquist E.A."/>
            <person name="Lipzen A.M."/>
            <person name="Meier-Kolthoff J.P."/>
            <person name="Ohm R.A."/>
            <person name="Otillar R.P."/>
            <person name="Pangilinan J.L."/>
            <person name="Peng Y."/>
            <person name="Rokas A."/>
            <person name="Rosa C.A."/>
            <person name="Scheuner C."/>
            <person name="Sibirny A.A."/>
            <person name="Slot J.C."/>
            <person name="Stielow J.B."/>
            <person name="Sun H."/>
            <person name="Kurtzman C.P."/>
            <person name="Blackwell M."/>
            <person name="Grigoriev I.V."/>
            <person name="Jeffries T.W."/>
        </authorList>
    </citation>
    <scope>NUCLEOTIDE SEQUENCE [LARGE SCALE GENOMIC DNA]</scope>
    <source>
        <strain evidence="3 4">NRRL Y-11557</strain>
    </source>
</reference>
<evidence type="ECO:0000256" key="2">
    <source>
        <dbReference type="RuleBase" id="RU363103"/>
    </source>
</evidence>
<evidence type="ECO:0000256" key="1">
    <source>
        <dbReference type="ARBA" id="ARBA00007355"/>
    </source>
</evidence>
<organism evidence="3 4">
    <name type="scientific">Lipomyces starkeyi NRRL Y-11557</name>
    <dbReference type="NCBI Taxonomy" id="675824"/>
    <lineage>
        <taxon>Eukaryota</taxon>
        <taxon>Fungi</taxon>
        <taxon>Dikarya</taxon>
        <taxon>Ascomycota</taxon>
        <taxon>Saccharomycotina</taxon>
        <taxon>Lipomycetes</taxon>
        <taxon>Lipomycetales</taxon>
        <taxon>Lipomycetaceae</taxon>
        <taxon>Lipomyces</taxon>
    </lineage>
</organism>
<dbReference type="GO" id="GO:0005743">
    <property type="term" value="C:mitochondrial inner membrane"/>
    <property type="evidence" value="ECO:0007669"/>
    <property type="project" value="UniProtKB-SubCell"/>
</dbReference>
<dbReference type="Pfam" id="PF05071">
    <property type="entry name" value="NDUFA12"/>
    <property type="match status" value="1"/>
</dbReference>
<proteinExistence type="inferred from homology"/>
<gene>
    <name evidence="3" type="ORF">LIPSTDRAFT_111304</name>
</gene>
<evidence type="ECO:0000313" key="3">
    <source>
        <dbReference type="EMBL" id="ODQ73105.1"/>
    </source>
</evidence>
<dbReference type="AlphaFoldDB" id="A0A1E3Q5X6"/>
<comment type="subcellular location">
    <subcellularLocation>
        <location evidence="2">Mitochondrion inner membrane</location>
        <topology evidence="2">Peripheral membrane protein</topology>
        <orientation evidence="2">Matrix side</orientation>
    </subcellularLocation>
</comment>
<comment type="function">
    <text evidence="2">Accessory subunit of the mitochondrial membrane respiratory chain NADH dehydrogenase (Complex I), that is believed not to be involved in catalysis. Complex I functions in the transfer of electrons from NADH to the respiratory chain. The immediate electron acceptor for the enzyme is believed to be ubiquinone.</text>
</comment>
<keyword evidence="4" id="KW-1185">Reference proteome</keyword>
<dbReference type="InterPro" id="IPR007763">
    <property type="entry name" value="NDUFA12"/>
</dbReference>
<dbReference type="EMBL" id="KV454294">
    <property type="protein sequence ID" value="ODQ73105.1"/>
    <property type="molecule type" value="Genomic_DNA"/>
</dbReference>
<sequence>MSSSLIRVIRNLRRVGIKDYFRQMNSIGDTKYGKLVAVDRYGNKFFENTEEDEIHLRTRWVQYKDWYYDVSQIEPAWHGWLGYLVDTPPSELKPEQKTVRKYPTPEVIPNGTGTRNAYVPYSTVKPKVSMWSPIVSERTV</sequence>
<name>A0A1E3Q5X6_LIPST</name>
<comment type="similarity">
    <text evidence="1 2">Belongs to the complex I NDUFA12 subunit family.</text>
</comment>
<dbReference type="Proteomes" id="UP000094385">
    <property type="component" value="Unassembled WGS sequence"/>
</dbReference>
<dbReference type="PANTHER" id="PTHR12910:SF2">
    <property type="entry name" value="NADH DEHYDROGENASE [UBIQUINONE] 1 ALPHA SUBCOMPLEX SUBUNIT 12"/>
    <property type="match status" value="1"/>
</dbReference>
<dbReference type="GO" id="GO:0045271">
    <property type="term" value="C:respiratory chain complex I"/>
    <property type="evidence" value="ECO:0007669"/>
    <property type="project" value="InterPro"/>
</dbReference>
<dbReference type="STRING" id="675824.A0A1E3Q5X6"/>
<keyword evidence="2" id="KW-0679">Respiratory chain</keyword>
<keyword evidence="2" id="KW-0472">Membrane</keyword>
<keyword evidence="2" id="KW-0496">Mitochondrion</keyword>
<keyword evidence="2" id="KW-0813">Transport</keyword>